<keyword evidence="1" id="KW-0808">Transferase</keyword>
<dbReference type="EMBL" id="VSSQ01061445">
    <property type="protein sequence ID" value="MPN14777.1"/>
    <property type="molecule type" value="Genomic_DNA"/>
</dbReference>
<dbReference type="Pfam" id="PF00583">
    <property type="entry name" value="Acetyltransf_1"/>
    <property type="match status" value="1"/>
</dbReference>
<dbReference type="InterPro" id="IPR000182">
    <property type="entry name" value="GNAT_dom"/>
</dbReference>
<dbReference type="PANTHER" id="PTHR43800:SF1">
    <property type="entry name" value="PEPTIDYL-LYSINE N-ACETYLTRANSFERASE YJAB"/>
    <property type="match status" value="1"/>
</dbReference>
<accession>A0A645FK42</accession>
<dbReference type="Gene3D" id="3.40.630.30">
    <property type="match status" value="1"/>
</dbReference>
<dbReference type="AlphaFoldDB" id="A0A645FK42"/>
<keyword evidence="2" id="KW-0012">Acyltransferase</keyword>
<evidence type="ECO:0000313" key="4">
    <source>
        <dbReference type="EMBL" id="MPN14777.1"/>
    </source>
</evidence>
<sequence>MNAYRTVYHDMLPAVTTLLAEVDGVIEGFLSFSAPCEIGALFVGPSCQGKGHGTALLNAAKQRCTELQLKVYAQNEPALHFYEKNGFTKVKSQTDPATGFEELVLRWDETNDAQR</sequence>
<protein>
    <recommendedName>
        <fullName evidence="3">N-acetyltransferase domain-containing protein</fullName>
    </recommendedName>
</protein>
<dbReference type="GO" id="GO:0016747">
    <property type="term" value="F:acyltransferase activity, transferring groups other than amino-acyl groups"/>
    <property type="evidence" value="ECO:0007669"/>
    <property type="project" value="InterPro"/>
</dbReference>
<gene>
    <name evidence="4" type="ORF">SDC9_162106</name>
</gene>
<comment type="caution">
    <text evidence="4">The sequence shown here is derived from an EMBL/GenBank/DDBJ whole genome shotgun (WGS) entry which is preliminary data.</text>
</comment>
<organism evidence="4">
    <name type="scientific">bioreactor metagenome</name>
    <dbReference type="NCBI Taxonomy" id="1076179"/>
    <lineage>
        <taxon>unclassified sequences</taxon>
        <taxon>metagenomes</taxon>
        <taxon>ecological metagenomes</taxon>
    </lineage>
</organism>
<evidence type="ECO:0000256" key="2">
    <source>
        <dbReference type="ARBA" id="ARBA00023315"/>
    </source>
</evidence>
<evidence type="ECO:0000256" key="1">
    <source>
        <dbReference type="ARBA" id="ARBA00022679"/>
    </source>
</evidence>
<evidence type="ECO:0000259" key="3">
    <source>
        <dbReference type="PROSITE" id="PS51186"/>
    </source>
</evidence>
<dbReference type="CDD" id="cd04301">
    <property type="entry name" value="NAT_SF"/>
    <property type="match status" value="1"/>
</dbReference>
<feature type="domain" description="N-acetyltransferase" evidence="3">
    <location>
        <begin position="1"/>
        <end position="110"/>
    </location>
</feature>
<dbReference type="PANTHER" id="PTHR43800">
    <property type="entry name" value="PEPTIDYL-LYSINE N-ACETYLTRANSFERASE YJAB"/>
    <property type="match status" value="1"/>
</dbReference>
<proteinExistence type="predicted"/>
<dbReference type="InterPro" id="IPR016181">
    <property type="entry name" value="Acyl_CoA_acyltransferase"/>
</dbReference>
<dbReference type="PROSITE" id="PS51186">
    <property type="entry name" value="GNAT"/>
    <property type="match status" value="1"/>
</dbReference>
<name>A0A645FK42_9ZZZZ</name>
<dbReference type="SUPFAM" id="SSF55729">
    <property type="entry name" value="Acyl-CoA N-acyltransferases (Nat)"/>
    <property type="match status" value="1"/>
</dbReference>
<reference evidence="4" key="1">
    <citation type="submission" date="2019-08" db="EMBL/GenBank/DDBJ databases">
        <authorList>
            <person name="Kucharzyk K."/>
            <person name="Murdoch R.W."/>
            <person name="Higgins S."/>
            <person name="Loffler F."/>
        </authorList>
    </citation>
    <scope>NUCLEOTIDE SEQUENCE</scope>
</reference>